<keyword evidence="10" id="KW-1185">Reference proteome</keyword>
<reference evidence="9" key="1">
    <citation type="submission" date="2019-08" db="EMBL/GenBank/DDBJ databases">
        <title>The genome of the North American firefly Photinus pyralis.</title>
        <authorList>
            <consortium name="Photinus pyralis genome working group"/>
            <person name="Fallon T.R."/>
            <person name="Sander Lower S.E."/>
            <person name="Weng J.-K."/>
        </authorList>
    </citation>
    <scope>NUCLEOTIDE SEQUENCE</scope>
    <source>
        <strain evidence="9">TRF0915ILg1</strain>
        <tissue evidence="9">Whole body</tissue>
    </source>
</reference>
<comment type="pathway">
    <text evidence="8">Cofactor biosynthesis; ubiquinone biosynthesis.</text>
</comment>
<dbReference type="Pfam" id="PF05019">
    <property type="entry name" value="Coq4"/>
    <property type="match status" value="1"/>
</dbReference>
<keyword evidence="3 8" id="KW-0999">Mitochondrion inner membrane</keyword>
<dbReference type="EMBL" id="VTPC01002852">
    <property type="protein sequence ID" value="KAF2899370.1"/>
    <property type="molecule type" value="Genomic_DNA"/>
</dbReference>
<dbReference type="InterPro" id="IPR007715">
    <property type="entry name" value="Coq4"/>
</dbReference>
<keyword evidence="5 8" id="KW-0496">Mitochondrion</keyword>
<sequence length="255" mass="29144">MLLSRHLQKLKYHRTCTTNAATATFEDDFHKNHIPTNIFQKLALSVGSAAVSLLDPHRGDMIACLGETTGQQAAQYVLNKMESSPEGLEILKQRPRINSMTVNLEKLKTYPEGTLGKIYSNFLERNQVTPDSRLMVQFVDDVNLAYVIQRYREVHDLIHTILEMPTNMLGEVTVKWVEAIQTTFPMCIGGALFGPIRLKPKHRQLYKQYYLPWAIKTGTNSDFLLNLFFEKRWEQPLVELHKEVGISSLVLPSAK</sequence>
<dbReference type="PANTHER" id="PTHR12922">
    <property type="entry name" value="UBIQUINONE BIOSYNTHESIS PROTEIN"/>
    <property type="match status" value="1"/>
</dbReference>
<evidence type="ECO:0000256" key="3">
    <source>
        <dbReference type="ARBA" id="ARBA00022792"/>
    </source>
</evidence>
<comment type="similarity">
    <text evidence="8">Belongs to the COQ4 family.</text>
</comment>
<comment type="cofactor">
    <cofactor evidence="8">
        <name>Zn(2+)</name>
        <dbReference type="ChEBI" id="CHEBI:29105"/>
    </cofactor>
</comment>
<proteinExistence type="inferred from homology"/>
<evidence type="ECO:0000256" key="6">
    <source>
        <dbReference type="ARBA" id="ARBA00023136"/>
    </source>
</evidence>
<feature type="binding site" evidence="8">
    <location>
        <position position="171"/>
    </location>
    <ligand>
        <name>Zn(2+)</name>
        <dbReference type="ChEBI" id="CHEBI:29105"/>
    </ligand>
</feature>
<keyword evidence="6 8" id="KW-0472">Membrane</keyword>
<feature type="binding site" evidence="8">
    <location>
        <position position="156"/>
    </location>
    <ligand>
        <name>Zn(2+)</name>
        <dbReference type="ChEBI" id="CHEBI:29105"/>
    </ligand>
</feature>
<evidence type="ECO:0000256" key="7">
    <source>
        <dbReference type="ARBA" id="ARBA00023239"/>
    </source>
</evidence>
<keyword evidence="2 8" id="KW-0479">Metal-binding</keyword>
<evidence type="ECO:0000256" key="4">
    <source>
        <dbReference type="ARBA" id="ARBA00022833"/>
    </source>
</evidence>
<protein>
    <recommendedName>
        <fullName evidence="8">Ubiquinone biosynthesis protein COQ4 homolog, mitochondrial</fullName>
    </recommendedName>
    <alternativeName>
        <fullName evidence="8">4-hydroxy-3-methoxy-5-polyprenylbenzoate decarboxylase</fullName>
        <ecNumber evidence="8">4.1.1.130</ecNumber>
    </alternativeName>
    <alternativeName>
        <fullName evidence="8">Coenzyme Q biosynthesis protein 4 homolog</fullName>
    </alternativeName>
</protein>
<feature type="binding site" evidence="8">
    <location>
        <position position="159"/>
    </location>
    <ligand>
        <name>Zn(2+)</name>
        <dbReference type="ChEBI" id="CHEBI:29105"/>
    </ligand>
</feature>
<dbReference type="HAMAP" id="MF_03111">
    <property type="entry name" value="Coq4"/>
    <property type="match status" value="1"/>
</dbReference>
<evidence type="ECO:0000313" key="9">
    <source>
        <dbReference type="EMBL" id="KAF2899370.1"/>
    </source>
</evidence>
<evidence type="ECO:0000313" key="10">
    <source>
        <dbReference type="Proteomes" id="UP000801492"/>
    </source>
</evidence>
<feature type="binding site" evidence="8">
    <location>
        <position position="155"/>
    </location>
    <ligand>
        <name>Zn(2+)</name>
        <dbReference type="ChEBI" id="CHEBI:29105"/>
    </ligand>
</feature>
<dbReference type="EC" id="4.1.1.130" evidence="8"/>
<dbReference type="Proteomes" id="UP000801492">
    <property type="component" value="Unassembled WGS sequence"/>
</dbReference>
<dbReference type="InterPro" id="IPR027540">
    <property type="entry name" value="Coq4_euk"/>
</dbReference>
<keyword evidence="1 8" id="KW-0831">Ubiquinone biosynthesis</keyword>
<accession>A0A8K0GC76</accession>
<evidence type="ECO:0000256" key="1">
    <source>
        <dbReference type="ARBA" id="ARBA00022688"/>
    </source>
</evidence>
<comment type="function">
    <text evidence="8">Lyase that catalyzes the C1-decarboxylation of 4-hydroxy-3-methoxy-5-(all-trans-polyprenyl)benzoic acid into 2-methoxy-6-(all-trans-polyprenyl)phenol during ubiquinone biosynthesis.</text>
</comment>
<dbReference type="OrthoDB" id="4249at2759"/>
<dbReference type="GO" id="GO:0120539">
    <property type="term" value="F:4-hydroxy-3-methoxy-5-polyprenylbenzoate decarboxylase activity"/>
    <property type="evidence" value="ECO:0007669"/>
    <property type="project" value="UniProtKB-EC"/>
</dbReference>
<organism evidence="9 10">
    <name type="scientific">Ignelater luminosus</name>
    <name type="common">Cucubano</name>
    <name type="synonym">Pyrophorus luminosus</name>
    <dbReference type="NCBI Taxonomy" id="2038154"/>
    <lineage>
        <taxon>Eukaryota</taxon>
        <taxon>Metazoa</taxon>
        <taxon>Ecdysozoa</taxon>
        <taxon>Arthropoda</taxon>
        <taxon>Hexapoda</taxon>
        <taxon>Insecta</taxon>
        <taxon>Pterygota</taxon>
        <taxon>Neoptera</taxon>
        <taxon>Endopterygota</taxon>
        <taxon>Coleoptera</taxon>
        <taxon>Polyphaga</taxon>
        <taxon>Elateriformia</taxon>
        <taxon>Elateroidea</taxon>
        <taxon>Elateridae</taxon>
        <taxon>Agrypninae</taxon>
        <taxon>Pyrophorini</taxon>
        <taxon>Ignelater</taxon>
    </lineage>
</organism>
<name>A0A8K0GC76_IGNLU</name>
<dbReference type="UniPathway" id="UPA00232"/>
<comment type="caution">
    <text evidence="9">The sequence shown here is derived from an EMBL/GenBank/DDBJ whole genome shotgun (WGS) entry which is preliminary data.</text>
</comment>
<evidence type="ECO:0000256" key="8">
    <source>
        <dbReference type="HAMAP-Rule" id="MF_03111"/>
    </source>
</evidence>
<comment type="subunit">
    <text evidence="8">Component of a multi-subunit COQ enzyme complex.</text>
</comment>
<dbReference type="GO" id="GO:0031314">
    <property type="term" value="C:extrinsic component of mitochondrial inner membrane"/>
    <property type="evidence" value="ECO:0007669"/>
    <property type="project" value="UniProtKB-UniRule"/>
</dbReference>
<gene>
    <name evidence="9" type="ORF">ILUMI_06813</name>
</gene>
<evidence type="ECO:0000256" key="5">
    <source>
        <dbReference type="ARBA" id="ARBA00023128"/>
    </source>
</evidence>
<dbReference type="GO" id="GO:0008270">
    <property type="term" value="F:zinc ion binding"/>
    <property type="evidence" value="ECO:0007669"/>
    <property type="project" value="UniProtKB-UniRule"/>
</dbReference>
<comment type="subcellular location">
    <subcellularLocation>
        <location evidence="8">Mitochondrion inner membrane</location>
        <topology evidence="8">Peripheral membrane protein</topology>
        <orientation evidence="8">Matrix side</orientation>
    </subcellularLocation>
</comment>
<dbReference type="AlphaFoldDB" id="A0A8K0GC76"/>
<evidence type="ECO:0000256" key="2">
    <source>
        <dbReference type="ARBA" id="ARBA00022723"/>
    </source>
</evidence>
<dbReference type="PANTHER" id="PTHR12922:SF7">
    <property type="entry name" value="UBIQUINONE BIOSYNTHESIS PROTEIN COQ4 HOMOLOG, MITOCHONDRIAL"/>
    <property type="match status" value="1"/>
</dbReference>
<comment type="catalytic activity">
    <reaction evidence="8">
        <text>a 4-hydroxy-3-methoxy-5-(all-trans-polyprenyl)benzoate + H(+) = a 2-methoxy-6-(all-trans-polyprenyl)phenol + CO2</text>
        <dbReference type="Rhea" id="RHEA:81179"/>
        <dbReference type="Rhea" id="RHEA-COMP:9551"/>
        <dbReference type="Rhea" id="RHEA-COMP:10931"/>
        <dbReference type="ChEBI" id="CHEBI:15378"/>
        <dbReference type="ChEBI" id="CHEBI:16526"/>
        <dbReference type="ChEBI" id="CHEBI:62731"/>
        <dbReference type="ChEBI" id="CHEBI:84443"/>
        <dbReference type="EC" id="4.1.1.130"/>
    </reaction>
</comment>
<keyword evidence="7 8" id="KW-0456">Lyase</keyword>
<keyword evidence="4 8" id="KW-0862">Zinc</keyword>